<evidence type="ECO:0000313" key="1">
    <source>
        <dbReference type="EMBL" id="AFL74872.1"/>
    </source>
</evidence>
<reference evidence="1 2" key="1">
    <citation type="submission" date="2012-06" db="EMBL/GenBank/DDBJ databases">
        <title>Complete sequence of Thiocystis violascens DSM 198.</title>
        <authorList>
            <consortium name="US DOE Joint Genome Institute"/>
            <person name="Lucas S."/>
            <person name="Han J."/>
            <person name="Lapidus A."/>
            <person name="Cheng J.-F."/>
            <person name="Goodwin L."/>
            <person name="Pitluck S."/>
            <person name="Peters L."/>
            <person name="Ovchinnikova G."/>
            <person name="Teshima H."/>
            <person name="Detter J.C."/>
            <person name="Han C."/>
            <person name="Tapia R."/>
            <person name="Land M."/>
            <person name="Hauser L."/>
            <person name="Kyrpides N."/>
            <person name="Ivanova N."/>
            <person name="Pagani I."/>
            <person name="Vogl K."/>
            <person name="Liu Z."/>
            <person name="Frigaard N.-U."/>
            <person name="Bryant D."/>
            <person name="Woyke T."/>
        </authorList>
    </citation>
    <scope>NUCLEOTIDE SEQUENCE [LARGE SCALE GENOMIC DNA]</scope>
    <source>
        <strain evidence="2">ATCC 17096 / DSM 198 / 6111</strain>
    </source>
</reference>
<dbReference type="HOGENOM" id="CLU_2541549_0_0_6"/>
<dbReference type="AlphaFoldDB" id="I3YD04"/>
<keyword evidence="2" id="KW-1185">Reference proteome</keyword>
<dbReference type="Proteomes" id="UP000006062">
    <property type="component" value="Chromosome"/>
</dbReference>
<organism evidence="1 2">
    <name type="scientific">Thiocystis violascens (strain ATCC 17096 / DSM 198 / 6111)</name>
    <name type="common">Chromatium violascens</name>
    <dbReference type="NCBI Taxonomy" id="765911"/>
    <lineage>
        <taxon>Bacteria</taxon>
        <taxon>Pseudomonadati</taxon>
        <taxon>Pseudomonadota</taxon>
        <taxon>Gammaproteobacteria</taxon>
        <taxon>Chromatiales</taxon>
        <taxon>Chromatiaceae</taxon>
        <taxon>Thiocystis</taxon>
    </lineage>
</organism>
<gene>
    <name evidence="1" type="ordered locus">Thivi_2982</name>
</gene>
<dbReference type="KEGG" id="tvi:Thivi_2982"/>
<proteinExistence type="predicted"/>
<name>I3YD04_THIV6</name>
<sequence length="83" mass="9211">MLHASQPADLAFETFLKELPPEYATMAREFKAFARPRKLKTPAQLLQVVMRDCGLDQARRTTAGSFTLLEELSTPCAPSKTVA</sequence>
<accession>I3YD04</accession>
<dbReference type="EMBL" id="CP003154">
    <property type="protein sequence ID" value="AFL74872.1"/>
    <property type="molecule type" value="Genomic_DNA"/>
</dbReference>
<evidence type="ECO:0000313" key="2">
    <source>
        <dbReference type="Proteomes" id="UP000006062"/>
    </source>
</evidence>
<protein>
    <submittedName>
        <fullName evidence="1">Uncharacterized protein</fullName>
    </submittedName>
</protein>